<protein>
    <submittedName>
        <fullName evidence="1">Uncharacterized protein</fullName>
    </submittedName>
</protein>
<keyword evidence="2" id="KW-1185">Reference proteome</keyword>
<dbReference type="EMBL" id="AP023361">
    <property type="protein sequence ID" value="BCJ91644.1"/>
    <property type="molecule type" value="Genomic_DNA"/>
</dbReference>
<dbReference type="AlphaFoldDB" id="A0A6S6QMF9"/>
<gene>
    <name evidence="1" type="ORF">IZ6_23790</name>
</gene>
<proteinExistence type="predicted"/>
<evidence type="ECO:0000313" key="1">
    <source>
        <dbReference type="EMBL" id="BCJ91644.1"/>
    </source>
</evidence>
<accession>A0A6S6QMF9</accession>
<dbReference type="KEGG" id="tso:IZ6_23790"/>
<sequence length="182" mass="20361">MVSVYHDGAEASSFAYDASVHTDTLEQDLSAELGRDNVVPHPQQKDRQPLRTALSAIRINLDQRMREWRGSAKVVEQSLRQLVAAEQARSEALSDLQRIEAEVAHSGGVVTQALAAFDEDEDIRDIDPLFERSQQALDELESAAGELSIAQEWCRSAAKQYAEALRREQVLRLYIQSPSRLS</sequence>
<reference evidence="1 2" key="1">
    <citation type="submission" date="2020-08" db="EMBL/GenBank/DDBJ databases">
        <title>Genome sequence of Rhizobiales bacterium strain IZ6.</title>
        <authorList>
            <person name="Nakai R."/>
            <person name="Naganuma T."/>
        </authorList>
    </citation>
    <scope>NUCLEOTIDE SEQUENCE [LARGE SCALE GENOMIC DNA]</scope>
    <source>
        <strain evidence="1 2">IZ6</strain>
    </source>
</reference>
<evidence type="ECO:0000313" key="2">
    <source>
        <dbReference type="Proteomes" id="UP000515317"/>
    </source>
</evidence>
<name>A0A6S6QMF9_9HYPH</name>
<dbReference type="RefSeq" id="WP_222875274.1">
    <property type="nucleotide sequence ID" value="NZ_AP023361.1"/>
</dbReference>
<dbReference type="Proteomes" id="UP000515317">
    <property type="component" value="Chromosome"/>
</dbReference>
<organism evidence="1 2">
    <name type="scientific">Terrihabitans soli</name>
    <dbReference type="NCBI Taxonomy" id="708113"/>
    <lineage>
        <taxon>Bacteria</taxon>
        <taxon>Pseudomonadati</taxon>
        <taxon>Pseudomonadota</taxon>
        <taxon>Alphaproteobacteria</taxon>
        <taxon>Hyphomicrobiales</taxon>
        <taxon>Terrihabitans</taxon>
    </lineage>
</organism>